<evidence type="ECO:0000256" key="10">
    <source>
        <dbReference type="ARBA" id="ARBA00048351"/>
    </source>
</evidence>
<feature type="short sequence motif" description="'KMSKS' region" evidence="11">
    <location>
        <begin position="251"/>
        <end position="255"/>
    </location>
</feature>
<evidence type="ECO:0000256" key="4">
    <source>
        <dbReference type="ARBA" id="ARBA00022490"/>
    </source>
</evidence>
<keyword evidence="6 11" id="KW-0547">Nucleotide-binding</keyword>
<evidence type="ECO:0000256" key="7">
    <source>
        <dbReference type="ARBA" id="ARBA00022840"/>
    </source>
</evidence>
<dbReference type="InterPro" id="IPR014729">
    <property type="entry name" value="Rossmann-like_a/b/a_fold"/>
</dbReference>
<dbReference type="CDD" id="cd00808">
    <property type="entry name" value="GluRS_core"/>
    <property type="match status" value="1"/>
</dbReference>
<dbReference type="InterPro" id="IPR000924">
    <property type="entry name" value="Glu/Gln-tRNA-synth"/>
</dbReference>
<keyword evidence="4 11" id="KW-0963">Cytoplasm</keyword>
<dbReference type="PRINTS" id="PR00987">
    <property type="entry name" value="TRNASYNTHGLU"/>
</dbReference>
<evidence type="ECO:0000259" key="12">
    <source>
        <dbReference type="Pfam" id="PF00749"/>
    </source>
</evidence>
<evidence type="ECO:0000256" key="2">
    <source>
        <dbReference type="ARBA" id="ARBA00007894"/>
    </source>
</evidence>
<comment type="function">
    <text evidence="11">Catalyzes the attachment of glutamate to tRNA(Glu) in a two-step reaction: glutamate is first activated by ATP to form Glu-AMP and then transferred to the acceptor end of tRNA(Glu).</text>
</comment>
<evidence type="ECO:0000256" key="5">
    <source>
        <dbReference type="ARBA" id="ARBA00022598"/>
    </source>
</evidence>
<name>D5X9T4_THEPJ</name>
<keyword evidence="7 11" id="KW-0067">ATP-binding</keyword>
<dbReference type="InterPro" id="IPR001412">
    <property type="entry name" value="aa-tRNA-synth_I_CS"/>
</dbReference>
<sequence length="484" mass="54914">MESVRVRFAPSPTGPLHIGGARSALFNWLLARKYNGTMIVRIEDTDLERSSRESEENILKALEWLGLDWDEGIGKGGSNGPYRQTERLDIYREYAQKLLAAGQAYYCYCTEEELDAERQALLAKGEMPRYLGKCRHLTEEDRARYEAEGRKPVIRFRVPENENIVVRDLVRGNVVFESNGIGDYVIVKSDGIPTYNFAVVLDDALMGITHVVRGEEHLSNTPRQLMIYDALGLQAPQFAHVSLILGKDRSKMSKRHGATAIEQYEKLGYLPEALVNFLVLLGWSPEGEEEIFSLEQLVEQFSLDRVAKNPAVFDLDKLNWLNGYYIRQSPVERIAAMALPYLKEAGYVSDQVTADSEWLKMVVASVQEYLSYVAEITEHVKIYFNEDFDFESEEAKNILLDEDFPRVAELFKEKITALEELTPETAKQMLKALTKELKLGGKKVYMPLRVALTGQTHGPELFYIIPILGKEKALARLASSQAKL</sequence>
<dbReference type="SUPFAM" id="SSF48163">
    <property type="entry name" value="An anticodon-binding domain of class I aminoacyl-tRNA synthetases"/>
    <property type="match status" value="1"/>
</dbReference>
<keyword evidence="9 11" id="KW-0030">Aminoacyl-tRNA synthetase</keyword>
<dbReference type="EC" id="6.1.1.17" evidence="11"/>
<feature type="binding site" evidence="11">
    <location>
        <position position="109"/>
    </location>
    <ligand>
        <name>Zn(2+)</name>
        <dbReference type="ChEBI" id="CHEBI:29105"/>
    </ligand>
</feature>
<dbReference type="NCBIfam" id="TIGR00464">
    <property type="entry name" value="gltX_bact"/>
    <property type="match status" value="1"/>
</dbReference>
<organism evidence="14 15">
    <name type="scientific">Thermincola potens (strain JR)</name>
    <dbReference type="NCBI Taxonomy" id="635013"/>
    <lineage>
        <taxon>Bacteria</taxon>
        <taxon>Bacillati</taxon>
        <taxon>Bacillota</taxon>
        <taxon>Clostridia</taxon>
        <taxon>Eubacteriales</taxon>
        <taxon>Thermincolaceae</taxon>
        <taxon>Thermincola</taxon>
    </lineage>
</organism>
<comment type="subunit">
    <text evidence="3 11">Monomer.</text>
</comment>
<keyword evidence="15" id="KW-1185">Reference proteome</keyword>
<dbReference type="InterPro" id="IPR020751">
    <property type="entry name" value="aa-tRNA-synth_I_codon-bd_sub2"/>
</dbReference>
<dbReference type="InterPro" id="IPR004527">
    <property type="entry name" value="Glu-tRNA-ligase_bac/mito"/>
</dbReference>
<evidence type="ECO:0000256" key="6">
    <source>
        <dbReference type="ARBA" id="ARBA00022741"/>
    </source>
</evidence>
<proteinExistence type="inferred from homology"/>
<dbReference type="Proteomes" id="UP000002377">
    <property type="component" value="Chromosome"/>
</dbReference>
<dbReference type="GO" id="GO:0005524">
    <property type="term" value="F:ATP binding"/>
    <property type="evidence" value="ECO:0007669"/>
    <property type="project" value="UniProtKB-UniRule"/>
</dbReference>
<dbReference type="InterPro" id="IPR033910">
    <property type="entry name" value="GluRS_core"/>
</dbReference>
<dbReference type="eggNOG" id="COG0008">
    <property type="taxonomic scope" value="Bacteria"/>
</dbReference>
<evidence type="ECO:0000256" key="1">
    <source>
        <dbReference type="ARBA" id="ARBA00004496"/>
    </source>
</evidence>
<feature type="domain" description="Glutamyl/glutaminyl-tRNA synthetase class Ib catalytic" evidence="12">
    <location>
        <begin position="4"/>
        <end position="320"/>
    </location>
</feature>
<keyword evidence="11" id="KW-0862">Zinc</keyword>
<dbReference type="PANTHER" id="PTHR43311:SF2">
    <property type="entry name" value="GLUTAMATE--TRNA LIGASE, MITOCHONDRIAL-RELATED"/>
    <property type="match status" value="1"/>
</dbReference>
<keyword evidence="5 11" id="KW-0436">Ligase</keyword>
<dbReference type="SUPFAM" id="SSF52374">
    <property type="entry name" value="Nucleotidylyl transferase"/>
    <property type="match status" value="1"/>
</dbReference>
<keyword evidence="8 11" id="KW-0648">Protein biosynthesis</keyword>
<comment type="similarity">
    <text evidence="2 11">Belongs to the class-I aminoacyl-tRNA synthetase family. Glutamate--tRNA ligase type 1 subfamily.</text>
</comment>
<dbReference type="GO" id="GO:0000049">
    <property type="term" value="F:tRNA binding"/>
    <property type="evidence" value="ECO:0007669"/>
    <property type="project" value="InterPro"/>
</dbReference>
<dbReference type="InterPro" id="IPR008925">
    <property type="entry name" value="aa_tRNA-synth_I_cd-bd_sf"/>
</dbReference>
<dbReference type="STRING" id="635013.TherJR_0268"/>
<dbReference type="Pfam" id="PF00749">
    <property type="entry name" value="tRNA-synt_1c"/>
    <property type="match status" value="1"/>
</dbReference>
<dbReference type="InterPro" id="IPR020058">
    <property type="entry name" value="Glu/Gln-tRNA-synth_Ib_cat-dom"/>
</dbReference>
<keyword evidence="11" id="KW-0479">Metal-binding</keyword>
<dbReference type="KEGG" id="tjr:TherJR_0268"/>
<accession>D5X9T4</accession>
<feature type="binding site" evidence="11">
    <location>
        <position position="136"/>
    </location>
    <ligand>
        <name>Zn(2+)</name>
        <dbReference type="ChEBI" id="CHEBI:29105"/>
    </ligand>
</feature>
<dbReference type="InterPro" id="IPR049940">
    <property type="entry name" value="GluQ/Sye"/>
</dbReference>
<dbReference type="GO" id="GO:0004818">
    <property type="term" value="F:glutamate-tRNA ligase activity"/>
    <property type="evidence" value="ECO:0007669"/>
    <property type="project" value="UniProtKB-UniRule"/>
</dbReference>
<evidence type="ECO:0000256" key="9">
    <source>
        <dbReference type="ARBA" id="ARBA00023146"/>
    </source>
</evidence>
<dbReference type="HOGENOM" id="CLU_015768_6_3_9"/>
<dbReference type="GO" id="GO:0005829">
    <property type="term" value="C:cytosol"/>
    <property type="evidence" value="ECO:0007669"/>
    <property type="project" value="TreeGrafter"/>
</dbReference>
<dbReference type="AlphaFoldDB" id="D5X9T4"/>
<dbReference type="EMBL" id="CP002028">
    <property type="protein sequence ID" value="ADG81155.1"/>
    <property type="molecule type" value="Genomic_DNA"/>
</dbReference>
<gene>
    <name evidence="11" type="primary">gltX</name>
    <name evidence="14" type="ordered locus">TherJR_0268</name>
</gene>
<dbReference type="FunFam" id="3.40.50.620:FF:000007">
    <property type="entry name" value="Glutamate--tRNA ligase"/>
    <property type="match status" value="1"/>
</dbReference>
<dbReference type="PROSITE" id="PS00178">
    <property type="entry name" value="AA_TRNA_LIGASE_I"/>
    <property type="match status" value="1"/>
</dbReference>
<evidence type="ECO:0000313" key="14">
    <source>
        <dbReference type="EMBL" id="ADG81155.1"/>
    </source>
</evidence>
<dbReference type="Gene3D" id="1.10.10.350">
    <property type="match status" value="1"/>
</dbReference>
<dbReference type="RefSeq" id="WP_013119181.1">
    <property type="nucleotide sequence ID" value="NC_014152.1"/>
</dbReference>
<evidence type="ECO:0000256" key="3">
    <source>
        <dbReference type="ARBA" id="ARBA00011245"/>
    </source>
</evidence>
<feature type="binding site" evidence="11">
    <location>
        <position position="107"/>
    </location>
    <ligand>
        <name>Zn(2+)</name>
        <dbReference type="ChEBI" id="CHEBI:29105"/>
    </ligand>
</feature>
<dbReference type="Pfam" id="PF19269">
    <property type="entry name" value="Anticodon_2"/>
    <property type="match status" value="1"/>
</dbReference>
<evidence type="ECO:0000256" key="8">
    <source>
        <dbReference type="ARBA" id="ARBA00022917"/>
    </source>
</evidence>
<comment type="cofactor">
    <cofactor evidence="11">
        <name>Zn(2+)</name>
        <dbReference type="ChEBI" id="CHEBI:29105"/>
    </cofactor>
    <text evidence="11">Binds 1 zinc ion per subunit.</text>
</comment>
<dbReference type="OrthoDB" id="9807503at2"/>
<dbReference type="HAMAP" id="MF_00022">
    <property type="entry name" value="Glu_tRNA_synth_type1"/>
    <property type="match status" value="1"/>
</dbReference>
<reference evidence="14 15" key="1">
    <citation type="submission" date="2010-05" db="EMBL/GenBank/DDBJ databases">
        <title>Complete sequence of Thermincola sp. JR.</title>
        <authorList>
            <consortium name="US DOE Joint Genome Institute"/>
            <person name="Lucas S."/>
            <person name="Copeland A."/>
            <person name="Lapidus A."/>
            <person name="Cheng J.-F."/>
            <person name="Bruce D."/>
            <person name="Goodwin L."/>
            <person name="Pitluck S."/>
            <person name="Chertkov O."/>
            <person name="Detter J.C."/>
            <person name="Han C."/>
            <person name="Tapia R."/>
            <person name="Land M."/>
            <person name="Hauser L."/>
            <person name="Kyrpides N."/>
            <person name="Mikhailova N."/>
            <person name="Hazen T.C."/>
            <person name="Woyke T."/>
        </authorList>
    </citation>
    <scope>NUCLEOTIDE SEQUENCE [LARGE SCALE GENOMIC DNA]</scope>
    <source>
        <strain evidence="14 15">JR</strain>
    </source>
</reference>
<feature type="short sequence motif" description="'HIGH' region" evidence="11">
    <location>
        <begin position="10"/>
        <end position="20"/>
    </location>
</feature>
<dbReference type="GO" id="GO:0006424">
    <property type="term" value="P:glutamyl-tRNA aminoacylation"/>
    <property type="evidence" value="ECO:0007669"/>
    <property type="project" value="UniProtKB-UniRule"/>
</dbReference>
<evidence type="ECO:0000259" key="13">
    <source>
        <dbReference type="Pfam" id="PF19269"/>
    </source>
</evidence>
<comment type="catalytic activity">
    <reaction evidence="10 11">
        <text>tRNA(Glu) + L-glutamate + ATP = L-glutamyl-tRNA(Glu) + AMP + diphosphate</text>
        <dbReference type="Rhea" id="RHEA:23540"/>
        <dbReference type="Rhea" id="RHEA-COMP:9663"/>
        <dbReference type="Rhea" id="RHEA-COMP:9680"/>
        <dbReference type="ChEBI" id="CHEBI:29985"/>
        <dbReference type="ChEBI" id="CHEBI:30616"/>
        <dbReference type="ChEBI" id="CHEBI:33019"/>
        <dbReference type="ChEBI" id="CHEBI:78442"/>
        <dbReference type="ChEBI" id="CHEBI:78520"/>
        <dbReference type="ChEBI" id="CHEBI:456215"/>
        <dbReference type="EC" id="6.1.1.17"/>
    </reaction>
</comment>
<feature type="binding site" evidence="11">
    <location>
        <position position="134"/>
    </location>
    <ligand>
        <name>Zn(2+)</name>
        <dbReference type="ChEBI" id="CHEBI:29105"/>
    </ligand>
</feature>
<dbReference type="PANTHER" id="PTHR43311">
    <property type="entry name" value="GLUTAMATE--TRNA LIGASE"/>
    <property type="match status" value="1"/>
</dbReference>
<comment type="subcellular location">
    <subcellularLocation>
        <location evidence="1 11">Cytoplasm</location>
    </subcellularLocation>
</comment>
<evidence type="ECO:0000313" key="15">
    <source>
        <dbReference type="Proteomes" id="UP000002377"/>
    </source>
</evidence>
<dbReference type="Gene3D" id="3.40.50.620">
    <property type="entry name" value="HUPs"/>
    <property type="match status" value="1"/>
</dbReference>
<dbReference type="GO" id="GO:0008270">
    <property type="term" value="F:zinc ion binding"/>
    <property type="evidence" value="ECO:0007669"/>
    <property type="project" value="UniProtKB-UniRule"/>
</dbReference>
<feature type="binding site" evidence="11">
    <location>
        <position position="254"/>
    </location>
    <ligand>
        <name>ATP</name>
        <dbReference type="ChEBI" id="CHEBI:30616"/>
    </ligand>
</feature>
<protein>
    <recommendedName>
        <fullName evidence="11">Glutamate--tRNA ligase</fullName>
        <ecNumber evidence="11">6.1.1.17</ecNumber>
    </recommendedName>
    <alternativeName>
        <fullName evidence="11">Glutamyl-tRNA synthetase</fullName>
        <shortName evidence="11">GluRS</shortName>
    </alternativeName>
</protein>
<feature type="domain" description="Aminoacyl-tRNA synthetase class I anticodon-binding" evidence="13">
    <location>
        <begin position="334"/>
        <end position="478"/>
    </location>
</feature>
<dbReference type="InterPro" id="IPR045462">
    <property type="entry name" value="aa-tRNA-synth_I_cd-bd"/>
</dbReference>
<evidence type="ECO:0000256" key="11">
    <source>
        <dbReference type="HAMAP-Rule" id="MF_00022"/>
    </source>
</evidence>